<evidence type="ECO:0000313" key="2">
    <source>
        <dbReference type="EMBL" id="MFC4351723.1"/>
    </source>
</evidence>
<reference evidence="3" key="1">
    <citation type="journal article" date="2019" name="Int. J. Syst. Evol. Microbiol.">
        <title>The Global Catalogue of Microorganisms (GCM) 10K type strain sequencing project: providing services to taxonomists for standard genome sequencing and annotation.</title>
        <authorList>
            <consortium name="The Broad Institute Genomics Platform"/>
            <consortium name="The Broad Institute Genome Sequencing Center for Infectious Disease"/>
            <person name="Wu L."/>
            <person name="Ma J."/>
        </authorList>
    </citation>
    <scope>NUCLEOTIDE SEQUENCE [LARGE SCALE GENOMIC DNA]</scope>
    <source>
        <strain evidence="3">CECT 8472</strain>
    </source>
</reference>
<name>A0ABV8ULN2_9PROT</name>
<feature type="domain" description="Ferric siderophore reductase C-terminal" evidence="1">
    <location>
        <begin position="233"/>
        <end position="253"/>
    </location>
</feature>
<organism evidence="2 3">
    <name type="scientific">Fodinicurvata halophila</name>
    <dbReference type="NCBI Taxonomy" id="1419723"/>
    <lineage>
        <taxon>Bacteria</taxon>
        <taxon>Pseudomonadati</taxon>
        <taxon>Pseudomonadota</taxon>
        <taxon>Alphaproteobacteria</taxon>
        <taxon>Rhodospirillales</taxon>
        <taxon>Rhodovibrionaceae</taxon>
        <taxon>Fodinicurvata</taxon>
    </lineage>
</organism>
<accession>A0ABV8ULN2</accession>
<sequence>MSSLRKALAWQNRHFPLCPSSSGKRPTGWSSLRELCDTGSDTLATLLSWQAERVAGMDLRAQAAFLVANLSYRLSLMLGSVYLKETALPRLDADLLYLKLSQTPAAQSSTPAASHLHLHLADETGAAFPEQPEAMPAQLSAQLESCMDPLVERLRTDTRLAPAAQWRLIADSLAMGFLLVGQALDQEETAKQKALAVVKRPGSRLFNKQLGFISLSLPNPEGTPQRPRSFVSRGGCCRYYTVEGGQLCPTCVLEPLDKQHSRLRELHAPAAAEGS</sequence>
<dbReference type="RefSeq" id="WP_382422047.1">
    <property type="nucleotide sequence ID" value="NZ_JBHSCW010000003.1"/>
</dbReference>
<gene>
    <name evidence="2" type="ORF">ACFOW6_09240</name>
</gene>
<keyword evidence="3" id="KW-1185">Reference proteome</keyword>
<dbReference type="Pfam" id="PF11575">
    <property type="entry name" value="FhuF_C"/>
    <property type="match status" value="1"/>
</dbReference>
<evidence type="ECO:0000313" key="3">
    <source>
        <dbReference type="Proteomes" id="UP001595799"/>
    </source>
</evidence>
<proteinExistence type="predicted"/>
<dbReference type="EMBL" id="JBHSCW010000003">
    <property type="protein sequence ID" value="MFC4351723.1"/>
    <property type="molecule type" value="Genomic_DNA"/>
</dbReference>
<evidence type="ECO:0000259" key="1">
    <source>
        <dbReference type="Pfam" id="PF11575"/>
    </source>
</evidence>
<protein>
    <submittedName>
        <fullName evidence="2">(2Fe-2S)-binding protein</fullName>
    </submittedName>
</protein>
<comment type="caution">
    <text evidence="2">The sequence shown here is derived from an EMBL/GenBank/DDBJ whole genome shotgun (WGS) entry which is preliminary data.</text>
</comment>
<dbReference type="Proteomes" id="UP001595799">
    <property type="component" value="Unassembled WGS sequence"/>
</dbReference>
<dbReference type="InterPro" id="IPR024726">
    <property type="entry name" value="FhuF_C"/>
</dbReference>